<dbReference type="Proteomes" id="UP000261360">
    <property type="component" value="Unplaced"/>
</dbReference>
<evidence type="ECO:0000256" key="2">
    <source>
        <dbReference type="ARBA" id="ARBA00024195"/>
    </source>
</evidence>
<dbReference type="FunFam" id="2.40.10.10:FF:000068">
    <property type="entry name" value="transmembrane protease serine 2"/>
    <property type="match status" value="1"/>
</dbReference>
<evidence type="ECO:0000259" key="4">
    <source>
        <dbReference type="PROSITE" id="PS50240"/>
    </source>
</evidence>
<evidence type="ECO:0000256" key="1">
    <source>
        <dbReference type="ARBA" id="ARBA00023157"/>
    </source>
</evidence>
<dbReference type="GO" id="GO:0006508">
    <property type="term" value="P:proteolysis"/>
    <property type="evidence" value="ECO:0007669"/>
    <property type="project" value="InterPro"/>
</dbReference>
<dbReference type="STRING" id="1841481.ENSSLDP00000013106"/>
<comment type="similarity">
    <text evidence="2">Belongs to the peptidase S1 family. CLIP subfamily.</text>
</comment>
<keyword evidence="6" id="KW-1185">Reference proteome</keyword>
<feature type="signal peptide" evidence="3">
    <location>
        <begin position="1"/>
        <end position="23"/>
    </location>
</feature>
<dbReference type="PANTHER" id="PTHR24271">
    <property type="entry name" value="KALLIKREIN-RELATED"/>
    <property type="match status" value="1"/>
</dbReference>
<dbReference type="CDD" id="cd00190">
    <property type="entry name" value="Tryp_SPc"/>
    <property type="match status" value="1"/>
</dbReference>
<reference evidence="5" key="1">
    <citation type="submission" date="2025-08" db="UniProtKB">
        <authorList>
            <consortium name="Ensembl"/>
        </authorList>
    </citation>
    <scope>IDENTIFICATION</scope>
</reference>
<dbReference type="FunFam" id="2.40.10.10:FF:000002">
    <property type="entry name" value="Transmembrane protease serine"/>
    <property type="match status" value="1"/>
</dbReference>
<reference evidence="5" key="2">
    <citation type="submission" date="2025-09" db="UniProtKB">
        <authorList>
            <consortium name="Ensembl"/>
        </authorList>
    </citation>
    <scope>IDENTIFICATION</scope>
</reference>
<keyword evidence="1" id="KW-1015">Disulfide bond</keyword>
<dbReference type="PANTHER" id="PTHR24271:SF87">
    <property type="entry name" value="ARGININE ESTERASE-LIKE-RELATED"/>
    <property type="match status" value="1"/>
</dbReference>
<feature type="chain" id="PRO_5017196971" description="Peptidase S1 domain-containing protein" evidence="3">
    <location>
        <begin position="24"/>
        <end position="255"/>
    </location>
</feature>
<dbReference type="PROSITE" id="PS50240">
    <property type="entry name" value="TRYPSIN_DOM"/>
    <property type="match status" value="1"/>
</dbReference>
<accession>A0A3B4XAJ5</accession>
<dbReference type="SUPFAM" id="SSF50494">
    <property type="entry name" value="Trypsin-like serine proteases"/>
    <property type="match status" value="1"/>
</dbReference>
<dbReference type="PROSITE" id="PS00134">
    <property type="entry name" value="TRYPSIN_HIS"/>
    <property type="match status" value="1"/>
</dbReference>
<proteinExistence type="inferred from homology"/>
<name>A0A3B4XAJ5_SERLL</name>
<dbReference type="InterPro" id="IPR043504">
    <property type="entry name" value="Peptidase_S1_PA_chymotrypsin"/>
</dbReference>
<sequence>MNKQVKIFPSLRVILVALWCAMGQLLVSEIIDGEKAPENSMLYMASLQSKGGHVCGGFLISEDFVMTAAHCQVNLTRVVLGTHNIKNVDEGKIRYIEKMYKHESYQNVGTGKDIMLLKVTELNNKLQTIPLPRSEIHLGDNTKCYVAGWGFIKTGGGVVNELRVVDVSVINPRVCREMWGGVPDNVICAGGYKTKKGFCQGDSGGPLVCDGTAVGIVSFNWEKNCNYPDKPNVYTDVSKYLPWIKTILKRTKRSE</sequence>
<organism evidence="5 6">
    <name type="scientific">Seriola lalandi dorsalis</name>
    <dbReference type="NCBI Taxonomy" id="1841481"/>
    <lineage>
        <taxon>Eukaryota</taxon>
        <taxon>Metazoa</taxon>
        <taxon>Chordata</taxon>
        <taxon>Craniata</taxon>
        <taxon>Vertebrata</taxon>
        <taxon>Euteleostomi</taxon>
        <taxon>Actinopterygii</taxon>
        <taxon>Neopterygii</taxon>
        <taxon>Teleostei</taxon>
        <taxon>Neoteleostei</taxon>
        <taxon>Acanthomorphata</taxon>
        <taxon>Carangaria</taxon>
        <taxon>Carangiformes</taxon>
        <taxon>Carangidae</taxon>
        <taxon>Seriola</taxon>
    </lineage>
</organism>
<dbReference type="InterPro" id="IPR001254">
    <property type="entry name" value="Trypsin_dom"/>
</dbReference>
<dbReference type="AlphaFoldDB" id="A0A3B4XAJ5"/>
<evidence type="ECO:0000256" key="3">
    <source>
        <dbReference type="SAM" id="SignalP"/>
    </source>
</evidence>
<protein>
    <recommendedName>
        <fullName evidence="4">Peptidase S1 domain-containing protein</fullName>
    </recommendedName>
</protein>
<evidence type="ECO:0000313" key="6">
    <source>
        <dbReference type="Proteomes" id="UP000261360"/>
    </source>
</evidence>
<dbReference type="InterPro" id="IPR018114">
    <property type="entry name" value="TRYPSIN_HIS"/>
</dbReference>
<dbReference type="Pfam" id="PF00089">
    <property type="entry name" value="Trypsin"/>
    <property type="match status" value="1"/>
</dbReference>
<dbReference type="GeneTree" id="ENSGT00910000144271"/>
<dbReference type="InterPro" id="IPR009003">
    <property type="entry name" value="Peptidase_S1_PA"/>
</dbReference>
<dbReference type="PRINTS" id="PR00722">
    <property type="entry name" value="CHYMOTRYPSIN"/>
</dbReference>
<feature type="domain" description="Peptidase S1" evidence="4">
    <location>
        <begin position="30"/>
        <end position="249"/>
    </location>
</feature>
<dbReference type="Gene3D" id="2.40.10.10">
    <property type="entry name" value="Trypsin-like serine proteases"/>
    <property type="match status" value="1"/>
</dbReference>
<dbReference type="GO" id="GO:0004252">
    <property type="term" value="F:serine-type endopeptidase activity"/>
    <property type="evidence" value="ECO:0007669"/>
    <property type="project" value="InterPro"/>
</dbReference>
<evidence type="ECO:0000313" key="5">
    <source>
        <dbReference type="Ensembl" id="ENSSLDP00000013106.1"/>
    </source>
</evidence>
<dbReference type="Ensembl" id="ENSSLDT00000013583.1">
    <property type="protein sequence ID" value="ENSSLDP00000013106.1"/>
    <property type="gene ID" value="ENSSLDG00000010062.1"/>
</dbReference>
<keyword evidence="3" id="KW-0732">Signal</keyword>
<dbReference type="SMART" id="SM00020">
    <property type="entry name" value="Tryp_SPc"/>
    <property type="match status" value="1"/>
</dbReference>
<dbReference type="InterPro" id="IPR001314">
    <property type="entry name" value="Peptidase_S1A"/>
</dbReference>